<evidence type="ECO:0000256" key="1">
    <source>
        <dbReference type="ARBA" id="ARBA00009183"/>
    </source>
</evidence>
<proteinExistence type="inferred from homology"/>
<dbReference type="SUPFAM" id="SSF51905">
    <property type="entry name" value="FAD/NAD(P)-binding domain"/>
    <property type="match status" value="2"/>
</dbReference>
<dbReference type="InterPro" id="IPR050346">
    <property type="entry name" value="FMO-like"/>
</dbReference>
<dbReference type="GO" id="GO:0050661">
    <property type="term" value="F:NADP binding"/>
    <property type="evidence" value="ECO:0007669"/>
    <property type="project" value="InterPro"/>
</dbReference>
<dbReference type="Proteomes" id="UP000256686">
    <property type="component" value="Unassembled WGS sequence"/>
</dbReference>
<dbReference type="InterPro" id="IPR000960">
    <property type="entry name" value="Flavin_mOase"/>
</dbReference>
<sequence length="417" mass="46816">MKETKKKYAIIGAGFSGLAMANELKKSDVDFVVYDSNSQIGGNWYNIVYESGHTITPKKVMEFPDFKMPESFPVFPSKKQIQDYLQDFVKQKGLEKHLRLNTGIQLIKCLPDERWLIQFRDGNEEEFSGIVLAIGLFRIPVIPNYEGTFTGEILHSSVYKTPEILKGKNVLVVGAGNSGVDIVVESGLNAQTTDVSLRDTPWIIPKMFKKKPITDYLGMNVPLWIKKRIIKHTHNVIFGDIRDYGLPKPKHELFTKPPTVNESFIHSIKHGKFALKPEIKGFDGKNVLFVDGTAKEYDLIIFATGYRPSYQIVEPGVIPVEENRPALVHGIFTPLAKEFYVIGSGVPNNGIGPIVFTNAKLISKAIQLQQKESKPVGIIYAGLGERTNPLRTTPKACIKRFRKLIEKTDSLIALQKN</sequence>
<keyword evidence="2" id="KW-0285">Flavoprotein</keyword>
<comment type="caution">
    <text evidence="6">The sequence shown here is derived from an EMBL/GenBank/DDBJ whole genome shotgun (WGS) entry which is preliminary data.</text>
</comment>
<dbReference type="GO" id="GO:0050660">
    <property type="term" value="F:flavin adenine dinucleotide binding"/>
    <property type="evidence" value="ECO:0007669"/>
    <property type="project" value="InterPro"/>
</dbReference>
<dbReference type="PRINTS" id="PR00370">
    <property type="entry name" value="FMOXYGENASE"/>
</dbReference>
<dbReference type="InterPro" id="IPR036188">
    <property type="entry name" value="FAD/NAD-bd_sf"/>
</dbReference>
<keyword evidence="5" id="KW-0560">Oxidoreductase</keyword>
<evidence type="ECO:0000313" key="7">
    <source>
        <dbReference type="Proteomes" id="UP000256686"/>
    </source>
</evidence>
<reference evidence="7" key="1">
    <citation type="submission" date="2018-06" db="EMBL/GenBank/DDBJ databases">
        <authorList>
            <person name="Lum Nde A."/>
            <person name="Hugo C."/>
        </authorList>
    </citation>
    <scope>NUCLEOTIDE SEQUENCE [LARGE SCALE GENOMIC DNA]</scope>
    <source>
        <strain evidence="7">1_F178</strain>
    </source>
</reference>
<dbReference type="Gene3D" id="3.50.50.60">
    <property type="entry name" value="FAD/NAD(P)-binding domain"/>
    <property type="match status" value="1"/>
</dbReference>
<gene>
    <name evidence="6" type="ORF">DRF65_19400</name>
</gene>
<dbReference type="InterPro" id="IPR020946">
    <property type="entry name" value="Flavin_mOase-like"/>
</dbReference>
<evidence type="ECO:0000256" key="2">
    <source>
        <dbReference type="ARBA" id="ARBA00022630"/>
    </source>
</evidence>
<evidence type="ECO:0000256" key="4">
    <source>
        <dbReference type="ARBA" id="ARBA00022857"/>
    </source>
</evidence>
<evidence type="ECO:0000256" key="3">
    <source>
        <dbReference type="ARBA" id="ARBA00022827"/>
    </source>
</evidence>
<dbReference type="GO" id="GO:0004499">
    <property type="term" value="F:N,N-dimethylaniline monooxygenase activity"/>
    <property type="evidence" value="ECO:0007669"/>
    <property type="project" value="InterPro"/>
</dbReference>
<dbReference type="EMBL" id="QNVT01000021">
    <property type="protein sequence ID" value="REC60777.1"/>
    <property type="molecule type" value="Genomic_DNA"/>
</dbReference>
<dbReference type="Pfam" id="PF00743">
    <property type="entry name" value="FMO-like"/>
    <property type="match status" value="1"/>
</dbReference>
<keyword evidence="3" id="KW-0274">FAD</keyword>
<keyword evidence="4" id="KW-0521">NADP</keyword>
<dbReference type="PANTHER" id="PTHR23023">
    <property type="entry name" value="DIMETHYLANILINE MONOOXYGENASE"/>
    <property type="match status" value="1"/>
</dbReference>
<comment type="similarity">
    <text evidence="1">Belongs to the FMO family.</text>
</comment>
<name>A0A3D9C4H4_9FLAO</name>
<accession>A0A3D9C4H4</accession>
<evidence type="ECO:0008006" key="8">
    <source>
        <dbReference type="Google" id="ProtNLM"/>
    </source>
</evidence>
<dbReference type="AlphaFoldDB" id="A0A3D9C4H4"/>
<organism evidence="6 7">
    <name type="scientific">Chryseobacterium pennae</name>
    <dbReference type="NCBI Taxonomy" id="2258962"/>
    <lineage>
        <taxon>Bacteria</taxon>
        <taxon>Pseudomonadati</taxon>
        <taxon>Bacteroidota</taxon>
        <taxon>Flavobacteriia</taxon>
        <taxon>Flavobacteriales</taxon>
        <taxon>Weeksellaceae</taxon>
        <taxon>Chryseobacterium group</taxon>
        <taxon>Chryseobacterium</taxon>
    </lineage>
</organism>
<evidence type="ECO:0000256" key="5">
    <source>
        <dbReference type="ARBA" id="ARBA00023002"/>
    </source>
</evidence>
<dbReference type="RefSeq" id="WP_115972398.1">
    <property type="nucleotide sequence ID" value="NZ_QNVT01000021.1"/>
</dbReference>
<keyword evidence="7" id="KW-1185">Reference proteome</keyword>
<evidence type="ECO:0000313" key="6">
    <source>
        <dbReference type="EMBL" id="REC60777.1"/>
    </source>
</evidence>
<protein>
    <recommendedName>
        <fullName evidence="8">NAD(P)/FAD-dependent oxidoreductase</fullName>
    </recommendedName>
</protein>